<accession>A0A6A3JJ63</accession>
<dbReference type="EMBL" id="QXFV01001875">
    <property type="protein sequence ID" value="KAE8996747.1"/>
    <property type="molecule type" value="Genomic_DNA"/>
</dbReference>
<dbReference type="InterPro" id="IPR049203">
    <property type="entry name" value="DUF6818"/>
</dbReference>
<dbReference type="AlphaFoldDB" id="A0A6A3JJ63"/>
<proteinExistence type="predicted"/>
<evidence type="ECO:0000313" key="5">
    <source>
        <dbReference type="EMBL" id="KAE9308127.1"/>
    </source>
</evidence>
<dbReference type="EMBL" id="QXFU01001904">
    <property type="protein sequence ID" value="KAE8993568.1"/>
    <property type="molecule type" value="Genomic_DNA"/>
</dbReference>
<evidence type="ECO:0000259" key="2">
    <source>
        <dbReference type="Pfam" id="PF20681"/>
    </source>
</evidence>
<dbReference type="Proteomes" id="UP000435112">
    <property type="component" value="Unassembled WGS sequence"/>
</dbReference>
<dbReference type="PANTHER" id="PTHR34409:SF1">
    <property type="entry name" value="MYB-LIKE DOMAIN-CONTAINING PROTEIN"/>
    <property type="match status" value="1"/>
</dbReference>
<evidence type="ECO:0000313" key="8">
    <source>
        <dbReference type="Proteomes" id="UP000435112"/>
    </source>
</evidence>
<feature type="region of interest" description="Disordered" evidence="1">
    <location>
        <begin position="1"/>
        <end position="30"/>
    </location>
</feature>
<dbReference type="Proteomes" id="UP000429607">
    <property type="component" value="Unassembled WGS sequence"/>
</dbReference>
<gene>
    <name evidence="4" type="ORF">PR001_g19768</name>
    <name evidence="3" type="ORF">PR002_g20197</name>
    <name evidence="5" type="ORF">PR003_g20820</name>
</gene>
<evidence type="ECO:0000313" key="4">
    <source>
        <dbReference type="EMBL" id="KAE8996747.1"/>
    </source>
</evidence>
<organism evidence="3 8">
    <name type="scientific">Phytophthora rubi</name>
    <dbReference type="NCBI Taxonomy" id="129364"/>
    <lineage>
        <taxon>Eukaryota</taxon>
        <taxon>Sar</taxon>
        <taxon>Stramenopiles</taxon>
        <taxon>Oomycota</taxon>
        <taxon>Peronosporomycetes</taxon>
        <taxon>Peronosporales</taxon>
        <taxon>Peronosporaceae</taxon>
        <taxon>Phytophthora</taxon>
    </lineage>
</organism>
<dbReference type="PANTHER" id="PTHR34409">
    <property type="entry name" value="SET DOMAIN-CONTAINING PROTEIN"/>
    <property type="match status" value="1"/>
</dbReference>
<feature type="domain" description="DUF6818" evidence="2">
    <location>
        <begin position="46"/>
        <end position="100"/>
    </location>
</feature>
<sequence length="102" mass="11713">MVSQHQKRKHHATVVRINKPQARGRGKGWSTTELDTMISVVEQLLPMGSNQWDAAQLAYARRLPPDFPVREAEAFKRKFYKLKSLPKPTGDADCPEEVWRAK</sequence>
<dbReference type="Pfam" id="PF20681">
    <property type="entry name" value="DUF6818"/>
    <property type="match status" value="1"/>
</dbReference>
<evidence type="ECO:0000313" key="6">
    <source>
        <dbReference type="Proteomes" id="UP000429607"/>
    </source>
</evidence>
<comment type="caution">
    <text evidence="3">The sequence shown here is derived from an EMBL/GenBank/DDBJ whole genome shotgun (WGS) entry which is preliminary data.</text>
</comment>
<protein>
    <recommendedName>
        <fullName evidence="2">DUF6818 domain-containing protein</fullName>
    </recommendedName>
</protein>
<reference evidence="6 8" key="1">
    <citation type="submission" date="2018-09" db="EMBL/GenBank/DDBJ databases">
        <title>Genomic investigation of the strawberry pathogen Phytophthora fragariae indicates pathogenicity is determined by transcriptional variation in three key races.</title>
        <authorList>
            <person name="Adams T.M."/>
            <person name="Armitage A.D."/>
            <person name="Sobczyk M.K."/>
            <person name="Bates H.J."/>
            <person name="Dunwell J.M."/>
            <person name="Nellist C.F."/>
            <person name="Harrison R.J."/>
        </authorList>
    </citation>
    <scope>NUCLEOTIDE SEQUENCE [LARGE SCALE GENOMIC DNA]</scope>
    <source>
        <strain evidence="4 6">SCRP249</strain>
        <strain evidence="3 8">SCRP324</strain>
        <strain evidence="5 7">SCRP333</strain>
    </source>
</reference>
<name>A0A6A3JJ63_9STRA</name>
<evidence type="ECO:0000313" key="3">
    <source>
        <dbReference type="EMBL" id="KAE8993568.1"/>
    </source>
</evidence>
<feature type="compositionally biased region" description="Basic residues" evidence="1">
    <location>
        <begin position="1"/>
        <end position="13"/>
    </location>
</feature>
<evidence type="ECO:0000313" key="7">
    <source>
        <dbReference type="Proteomes" id="UP000434957"/>
    </source>
</evidence>
<dbReference type="Proteomes" id="UP000434957">
    <property type="component" value="Unassembled WGS sequence"/>
</dbReference>
<keyword evidence="7" id="KW-1185">Reference proteome</keyword>
<dbReference type="EMBL" id="QXFT01001891">
    <property type="protein sequence ID" value="KAE9308127.1"/>
    <property type="molecule type" value="Genomic_DNA"/>
</dbReference>
<dbReference type="OrthoDB" id="99432at2759"/>
<evidence type="ECO:0000256" key="1">
    <source>
        <dbReference type="SAM" id="MobiDB-lite"/>
    </source>
</evidence>